<protein>
    <submittedName>
        <fullName evidence="2">Uncharacterized protein</fullName>
    </submittedName>
</protein>
<dbReference type="EMBL" id="LR877147">
    <property type="protein sequence ID" value="CAD2214445.1"/>
    <property type="molecule type" value="Genomic_DNA"/>
</dbReference>
<accession>A0A7G2C4L2</accession>
<dbReference type="Proteomes" id="UP000515908">
    <property type="component" value="Chromosome 03"/>
</dbReference>
<evidence type="ECO:0000313" key="2">
    <source>
        <dbReference type="EMBL" id="CAD2214445.1"/>
    </source>
</evidence>
<organism evidence="2 3">
    <name type="scientific">Angomonas deanei</name>
    <dbReference type="NCBI Taxonomy" id="59799"/>
    <lineage>
        <taxon>Eukaryota</taxon>
        <taxon>Discoba</taxon>
        <taxon>Euglenozoa</taxon>
        <taxon>Kinetoplastea</taxon>
        <taxon>Metakinetoplastina</taxon>
        <taxon>Trypanosomatida</taxon>
        <taxon>Trypanosomatidae</taxon>
        <taxon>Strigomonadinae</taxon>
        <taxon>Angomonas</taxon>
    </lineage>
</organism>
<keyword evidence="3" id="KW-1185">Reference proteome</keyword>
<evidence type="ECO:0000313" key="3">
    <source>
        <dbReference type="Proteomes" id="UP000515908"/>
    </source>
</evidence>
<gene>
    <name evidence="2" type="ORF">ADEAN_000189100</name>
</gene>
<evidence type="ECO:0000256" key="1">
    <source>
        <dbReference type="SAM" id="MobiDB-lite"/>
    </source>
</evidence>
<name>A0A7G2C4L2_9TRYP</name>
<proteinExistence type="predicted"/>
<dbReference type="AlphaFoldDB" id="A0A7G2C4L2"/>
<reference evidence="2 3" key="1">
    <citation type="submission" date="2020-08" db="EMBL/GenBank/DDBJ databases">
        <authorList>
            <person name="Newling K."/>
            <person name="Davey J."/>
            <person name="Forrester S."/>
        </authorList>
    </citation>
    <scope>NUCLEOTIDE SEQUENCE [LARGE SCALE GENOMIC DNA]</scope>
    <source>
        <strain evidence="3">Crithidia deanei Carvalho (ATCC PRA-265)</strain>
    </source>
</reference>
<feature type="region of interest" description="Disordered" evidence="1">
    <location>
        <begin position="699"/>
        <end position="727"/>
    </location>
</feature>
<dbReference type="VEuPathDB" id="TriTrypDB:ADEAN_000189100"/>
<sequence>MAAVVDRSFLYGYVSGFFRLLYVTLSSVSSAVVRQEESLLILLARHLQSCHYRIHLYSGELLYQCSVFVVVASQFVPSGKVSHDCLRIAFQEVFSAEVGAEELFRKAVVEGNKKLAVDALEALMRTQLEWTCTFVPLLLNARLMRQKTTVARRLAVLASRHGVDIANTISRQEKRLKAGGILVTKQSSFSHWEARKPDNRIALSFGGISLNFPLYNLLDKVIHLCLHGEEKVAVTAAELFHFIVIWSIGKGKQYSWFDKLFPTVVILASRTSINITQELFHDLLIQSSHYFATTEHGEYFTNALFEKLQDKEAAIRRVSGVALVEYLSWASTTTSAEQRINQVLQRLGALFLLDSVWARIGGSSMVHLTLRAYVEGRFKCGLQDLVSLLKTVLRCLEVAAEATPQDELGIMEELLGAVRHFRHIFRKEKNLTDVGAKERAALGQQLLHCSVFIATLSSHSTNDVLTLLEQIVCGGAENTSPAMAEWVKTNMDLIEREFFPDATPDIGGMHNVLVVYTCFQQRGWLGHRDPTGVKRAREVESTPQLLQLFKTMVTRTANVIAREVDSTEYKESIAMQVFPADVSRLCTALSHFLTTCASSEAEGTVVQEELLTDTFFSFVAQQVVFESPSPLSTRNKVLPTGVERSGHLLRTLQVLLSRLAEGPQSVTVKEMGKKLVCCAGEGTTALFVEPIRIRGGFRRPLEPGGGLPSAGDARPSGRSSLAGADRR</sequence>